<name>A0A834RI13_SARSC</name>
<feature type="region of interest" description="Disordered" evidence="4">
    <location>
        <begin position="1250"/>
        <end position="1276"/>
    </location>
</feature>
<evidence type="ECO:0000256" key="1">
    <source>
        <dbReference type="ARBA" id="ARBA00004123"/>
    </source>
</evidence>
<keyword evidence="8" id="KW-1185">Reference proteome</keyword>
<dbReference type="InterPro" id="IPR044998">
    <property type="entry name" value="Timeless"/>
</dbReference>
<dbReference type="GO" id="GO:0043111">
    <property type="term" value="P:replication fork arrest"/>
    <property type="evidence" value="ECO:0007669"/>
    <property type="project" value="TreeGrafter"/>
</dbReference>
<reference evidence="8" key="1">
    <citation type="journal article" date="2020" name="PLoS Negl. Trop. Dis.">
        <title>High-quality nuclear genome for Sarcoptes scabiei-A critical resource for a neglected parasite.</title>
        <authorList>
            <person name="Korhonen P.K."/>
            <person name="Gasser R.B."/>
            <person name="Ma G."/>
            <person name="Wang T."/>
            <person name="Stroehlein A.J."/>
            <person name="Young N.D."/>
            <person name="Ang C.S."/>
            <person name="Fernando D.D."/>
            <person name="Lu H.C."/>
            <person name="Taylor S."/>
            <person name="Reynolds S.L."/>
            <person name="Mofiz E."/>
            <person name="Najaraj S.H."/>
            <person name="Gowda H."/>
            <person name="Madugundu A."/>
            <person name="Renuse S."/>
            <person name="Holt D."/>
            <person name="Pandey A."/>
            <person name="Papenfuss A.T."/>
            <person name="Fischer K."/>
        </authorList>
    </citation>
    <scope>NUCLEOTIDE SEQUENCE [LARGE SCALE GENOMIC DNA]</scope>
</reference>
<keyword evidence="3" id="KW-0131">Cell cycle</keyword>
<reference evidence="6" key="2">
    <citation type="submission" date="2020-01" db="EMBL/GenBank/DDBJ databases">
        <authorList>
            <person name="Korhonen P.K.K."/>
            <person name="Guangxu M.G."/>
            <person name="Wang T.W."/>
            <person name="Stroehlein A.J.S."/>
            <person name="Young N.D."/>
            <person name="Ang C.-S.A."/>
            <person name="Fernando D.W.F."/>
            <person name="Lu H.L."/>
            <person name="Taylor S.T."/>
            <person name="Ehtesham M.E.M."/>
            <person name="Najaraj S.H.N."/>
            <person name="Harsha G.H.G."/>
            <person name="Madugundu A.M."/>
            <person name="Renuse S.R."/>
            <person name="Holt D.H."/>
            <person name="Pandey A.P."/>
            <person name="Papenfuss A.P."/>
            <person name="Gasser R.B.G."/>
            <person name="Fischer K.F."/>
        </authorList>
    </citation>
    <scope>NUCLEOTIDE SEQUENCE</scope>
    <source>
        <strain evidence="6">SSS_KF_BRIS2020</strain>
    </source>
</reference>
<dbReference type="OrthoDB" id="310853at2759"/>
<sequence length="1374" mass="161890">MANIQQICNEFTEQEDQVLFNEVVVTLNDLGHYNRLTNKYQLNLSDHNACLRDLIRFLRNDGGNFLVRRQMGISNIVDNDLLPIIEQHTISERNKITESGEKIMDKVIRLLVDLTNPTVLHYSDQKIPKEDKYEMNIYMELQNYLFQYKLSFSFRKRFWAVLSKFLSRILEKDVDDIQMEDEMMLERILILIRNVLHIPIVSSGRKESDNGVHDRIIELMNDSGLLDIIQFMIANSDYTRYCFHLLEILYLIYREQNAEFLAKSVVEELRNGFDSRQNSPSTFARNQYEREIDRKEFEDARHRDQQDQLRLMAKMKQDDFTRFKETAFVIKNIQGVSDRDMICYRAYSNPEKALDFNRTKTRQRRPKNRRPMNESVGNSDWCGQQLIHRSNRKLRVLLHEFCAKFLTESYNQFMSEIRTNLVRGIAQEHDEIFFLWACQFFMEFNRYQSNIPNEQKYQQIYETLCTGLFHYIQTTIDNYLDHLQQKKEFKQEIGDWSKRLHQALRAYKELLFSLSYIESLNLPWATKMCFNIKSDIFVEPEYRELLLRLMHNFNEEKMSKPFLRDLIETNHLFLKMLEYHAKISLDFKIKVKKKKRKTRSSNKVVKEKQNSVDDNSGEKNDQSPDLVWIEINEQLIESLNKIDLNSEKLLDQKLTSKLFDTSQNLDDQKLNIMREINRFLMQKQTDEAVVLYREARNVMLGIDDENVFGETDIEIDEELMSLSTILMAKFPEQKSSDELQDENDEVSENETEEIAQIQERSFSIDETLMRYAHPNCVRSCRLLLRYYRTNSPSTNHAIVKLLYRIAVDLKMKPMFYNLGYFLLFENILDDPLLKSSSGVENLRYKSLCELATFSMYILRSFFKLLSKHPKISSEICFQATSRDAYQMEYGFDEQLVNEMIKEKKGIGWSEAQLLELQVLHNEYQSTSDRTKDVVDFIQDHLIDETKTRRQIVKQLKKMGLMVAKNSSKSIWTENEIEELKALYEKYKDLKDFDVEAKQSPLTTTIEIIDENKENSHLESIDNSKESAENSTKPKKNIDLIDIIAKNLSFPKSRRQIIRQLKLSNIYDYSQSKRWTSDKIDELRSLFCNLFIDFKHNQLAESIEGSEELNLCENKIDKDNFMDVLLSKFSDKTKSSKQILRRLCKMGSINELKIIGIIDKKNSGDTMMADDESEDDEGQDQESDDEVIVQYEENESDVEEEKRNSFSDEDFNAIQNTEKISEDKSTAIKTESRLAKNREKLSRMARILIEADDSEESSESAEENDENSIVEKDFFENDKPDEQISFKTKFRKIYVLDDDDDDDEVTGNGFQTSETLNHDDDDAIEAKLKRKTFNSDSENDEINNEEDETTSIATDINKSKKKKMAIINDDDDDDG</sequence>
<dbReference type="Proteomes" id="UP000070412">
    <property type="component" value="Unassembled WGS sequence"/>
</dbReference>
<dbReference type="InterPro" id="IPR006906">
    <property type="entry name" value="Timeless_N"/>
</dbReference>
<dbReference type="GO" id="GO:0003677">
    <property type="term" value="F:DNA binding"/>
    <property type="evidence" value="ECO:0007669"/>
    <property type="project" value="TreeGrafter"/>
</dbReference>
<dbReference type="PANTHER" id="PTHR22940:SF4">
    <property type="entry name" value="PROTEIN TIMELESS HOMOLOG"/>
    <property type="match status" value="1"/>
</dbReference>
<evidence type="ECO:0000256" key="2">
    <source>
        <dbReference type="ARBA" id="ARBA00023242"/>
    </source>
</evidence>
<dbReference type="GO" id="GO:0000076">
    <property type="term" value="P:DNA replication checkpoint signaling"/>
    <property type="evidence" value="ECO:0007669"/>
    <property type="project" value="TreeGrafter"/>
</dbReference>
<dbReference type="EMBL" id="WVUK01000004">
    <property type="protein sequence ID" value="KAF7496580.1"/>
    <property type="molecule type" value="Genomic_DNA"/>
</dbReference>
<dbReference type="Pfam" id="PF04821">
    <property type="entry name" value="TIMELESS"/>
    <property type="match status" value="1"/>
</dbReference>
<evidence type="ECO:0000256" key="3">
    <source>
        <dbReference type="ARBA" id="ARBA00023306"/>
    </source>
</evidence>
<gene>
    <name evidence="6" type="ORF">SSS_1412</name>
</gene>
<feature type="compositionally biased region" description="Acidic residues" evidence="4">
    <location>
        <begin position="1250"/>
        <end position="1267"/>
    </location>
</feature>
<comment type="subcellular location">
    <subcellularLocation>
        <location evidence="1">Nucleus</location>
    </subcellularLocation>
</comment>
<feature type="region of interest" description="Disordered" evidence="4">
    <location>
        <begin position="358"/>
        <end position="377"/>
    </location>
</feature>
<reference evidence="7" key="3">
    <citation type="submission" date="2022-06" db="UniProtKB">
        <authorList>
            <consortium name="EnsemblMetazoa"/>
        </authorList>
    </citation>
    <scope>IDENTIFICATION</scope>
</reference>
<proteinExistence type="predicted"/>
<evidence type="ECO:0000256" key="4">
    <source>
        <dbReference type="SAM" id="MobiDB-lite"/>
    </source>
</evidence>
<dbReference type="EnsemblMetazoa" id="SSS_1412s_mrna">
    <property type="protein sequence ID" value="KAF7496580.1"/>
    <property type="gene ID" value="SSS_1412"/>
</dbReference>
<evidence type="ECO:0000259" key="5">
    <source>
        <dbReference type="Pfam" id="PF04821"/>
    </source>
</evidence>
<feature type="region of interest" description="Disordered" evidence="4">
    <location>
        <begin position="1297"/>
        <end position="1351"/>
    </location>
</feature>
<feature type="domain" description="Timeless N-terminal" evidence="5">
    <location>
        <begin position="46"/>
        <end position="326"/>
    </location>
</feature>
<dbReference type="PANTHER" id="PTHR22940">
    <property type="entry name" value="TIMEOUT/TIMELESS-2"/>
    <property type="match status" value="1"/>
</dbReference>
<feature type="compositionally biased region" description="Basic and acidic residues" evidence="4">
    <location>
        <begin position="604"/>
        <end position="620"/>
    </location>
</feature>
<evidence type="ECO:0000313" key="7">
    <source>
        <dbReference type="EnsemblMetazoa" id="KAF7496580.1"/>
    </source>
</evidence>
<evidence type="ECO:0000313" key="6">
    <source>
        <dbReference type="EMBL" id="KAF7496580.1"/>
    </source>
</evidence>
<feature type="compositionally biased region" description="Acidic residues" evidence="4">
    <location>
        <begin position="1167"/>
        <end position="1184"/>
    </location>
</feature>
<evidence type="ECO:0000313" key="8">
    <source>
        <dbReference type="Proteomes" id="UP000070412"/>
    </source>
</evidence>
<organism evidence="6">
    <name type="scientific">Sarcoptes scabiei</name>
    <name type="common">Itch mite</name>
    <name type="synonym">Acarus scabiei</name>
    <dbReference type="NCBI Taxonomy" id="52283"/>
    <lineage>
        <taxon>Eukaryota</taxon>
        <taxon>Metazoa</taxon>
        <taxon>Ecdysozoa</taxon>
        <taxon>Arthropoda</taxon>
        <taxon>Chelicerata</taxon>
        <taxon>Arachnida</taxon>
        <taxon>Acari</taxon>
        <taxon>Acariformes</taxon>
        <taxon>Sarcoptiformes</taxon>
        <taxon>Astigmata</taxon>
        <taxon>Psoroptidia</taxon>
        <taxon>Sarcoptoidea</taxon>
        <taxon>Sarcoptidae</taxon>
        <taxon>Sarcoptinae</taxon>
        <taxon>Sarcoptes</taxon>
    </lineage>
</organism>
<keyword evidence="2" id="KW-0539">Nucleus</keyword>
<feature type="compositionally biased region" description="Acidic residues" evidence="4">
    <location>
        <begin position="1336"/>
        <end position="1348"/>
    </location>
</feature>
<accession>A0A834RI13</accession>
<feature type="compositionally biased region" description="Basic residues" evidence="4">
    <location>
        <begin position="359"/>
        <end position="370"/>
    </location>
</feature>
<dbReference type="Pfam" id="PF26019">
    <property type="entry name" value="HTH_TIMELESS"/>
    <property type="match status" value="2"/>
</dbReference>
<dbReference type="GO" id="GO:0031298">
    <property type="term" value="C:replication fork protection complex"/>
    <property type="evidence" value="ECO:0007669"/>
    <property type="project" value="TreeGrafter"/>
</dbReference>
<dbReference type="GO" id="GO:0006281">
    <property type="term" value="P:DNA repair"/>
    <property type="evidence" value="ECO:0007669"/>
    <property type="project" value="TreeGrafter"/>
</dbReference>
<protein>
    <submittedName>
        <fullName evidence="6">Protein timeless -like protein</fullName>
    </submittedName>
</protein>
<feature type="region of interest" description="Disordered" evidence="4">
    <location>
        <begin position="1162"/>
        <end position="1184"/>
    </location>
</feature>
<feature type="region of interest" description="Disordered" evidence="4">
    <location>
        <begin position="598"/>
        <end position="620"/>
    </location>
</feature>